<feature type="domain" description="Cytochrome b/b6 N-terminal region profile" evidence="19">
    <location>
        <begin position="17"/>
        <end position="243"/>
    </location>
</feature>
<keyword evidence="9 18" id="KW-0812">Transmembrane</keyword>
<evidence type="ECO:0000259" key="19">
    <source>
        <dbReference type="PROSITE" id="PS51002"/>
    </source>
</evidence>
<dbReference type="InterPro" id="IPR016174">
    <property type="entry name" value="Di-haem_cyt_TM"/>
</dbReference>
<dbReference type="GO" id="GO:0008121">
    <property type="term" value="F:quinol-cytochrome-c reductase activity"/>
    <property type="evidence" value="ECO:0007669"/>
    <property type="project" value="UniProtKB-EC"/>
</dbReference>
<evidence type="ECO:0000256" key="11">
    <source>
        <dbReference type="ARBA" id="ARBA00022967"/>
    </source>
</evidence>
<dbReference type="GO" id="GO:0005886">
    <property type="term" value="C:plasma membrane"/>
    <property type="evidence" value="ECO:0007669"/>
    <property type="project" value="UniProtKB-SubCell"/>
</dbReference>
<sequence length="532" mass="59596">MTTTSSPVRETGLIAKTADYLDQRTSMSGLVKELGRKIFPDHWSFMLGEVALYSFVAVLLSGTFLTFFFDPTMTHTTYEGSYIPLKGVGMSAAMASTLDISFDVRGGLLMRQVHHWAALLFVASIGVHMLRVFFTGAFRKPRELNWVIGFVLFILAMAEGFTGYSLPDDLLSGNGLRIIDGMVKGIPLIGTWISFLLFGGEFPGLDIVGRLYSLHIMILPAILILFLALHLLLMIINKHTQWPGPGRTNENVVGNPVLPVFGGKAIGFFFMVFGFIFLIASLFQINPVWNYGPYDPSPVSAGTQPDWYIGFADGMLRLIPPGWETYWFGFTWSWAILVPIALIMLLLIPVAVWPFIENWITGDKREHHLVDRPRNAPTRTAIGAAGTMYYGVMWAAASSDLIATHFHVALEHVIHVLQFLLIVSPFVAFFVTKRICLGLQKKDRSIALHGIESGRVVRLPHGEFVEVHVPLADEERWSITSYNDYGPLVVRPDANGKISTVQRVRAAVSRWFFEDRIEPITKTELERAKHHD</sequence>
<comment type="cofactor">
    <cofactor evidence="1">
        <name>heme</name>
        <dbReference type="ChEBI" id="CHEBI:30413"/>
    </cofactor>
</comment>
<evidence type="ECO:0000256" key="18">
    <source>
        <dbReference type="SAM" id="Phobius"/>
    </source>
</evidence>
<keyword evidence="14" id="KW-0408">Iron</keyword>
<feature type="transmembrane region" description="Helical" evidence="18">
    <location>
        <begin position="412"/>
        <end position="432"/>
    </location>
</feature>
<name>A0A6H9WVN3_9MICO</name>
<dbReference type="PANTHER" id="PTHR19271:SF16">
    <property type="entry name" value="CYTOCHROME B"/>
    <property type="match status" value="1"/>
</dbReference>
<evidence type="ECO:0000256" key="17">
    <source>
        <dbReference type="ARBA" id="ARBA00029568"/>
    </source>
</evidence>
<dbReference type="InterPro" id="IPR005797">
    <property type="entry name" value="Cyt_b/b6_N"/>
</dbReference>
<dbReference type="AlphaFoldDB" id="A0A6H9WVN3"/>
<proteinExistence type="predicted"/>
<evidence type="ECO:0000256" key="14">
    <source>
        <dbReference type="ARBA" id="ARBA00023004"/>
    </source>
</evidence>
<feature type="transmembrane region" description="Helical" evidence="18">
    <location>
        <begin position="50"/>
        <end position="69"/>
    </location>
</feature>
<keyword evidence="13 18" id="KW-1133">Transmembrane helix</keyword>
<evidence type="ECO:0000256" key="1">
    <source>
        <dbReference type="ARBA" id="ARBA00001971"/>
    </source>
</evidence>
<comment type="caution">
    <text evidence="20">The sequence shown here is derived from an EMBL/GenBank/DDBJ whole genome shotgun (WGS) entry which is preliminary data.</text>
</comment>
<evidence type="ECO:0000256" key="16">
    <source>
        <dbReference type="ARBA" id="ARBA00029351"/>
    </source>
</evidence>
<dbReference type="GO" id="GO:0046872">
    <property type="term" value="F:metal ion binding"/>
    <property type="evidence" value="ECO:0007669"/>
    <property type="project" value="UniProtKB-KW"/>
</dbReference>
<evidence type="ECO:0000256" key="7">
    <source>
        <dbReference type="ARBA" id="ARBA00022617"/>
    </source>
</evidence>
<comment type="subcellular location">
    <subcellularLocation>
        <location evidence="2">Cell membrane</location>
        <topology evidence="2">Multi-pass membrane protein</topology>
    </subcellularLocation>
</comment>
<feature type="transmembrane region" description="Helical" evidence="18">
    <location>
        <begin position="332"/>
        <end position="356"/>
    </location>
</feature>
<evidence type="ECO:0000256" key="13">
    <source>
        <dbReference type="ARBA" id="ARBA00022989"/>
    </source>
</evidence>
<keyword evidence="8" id="KW-0679">Respiratory chain</keyword>
<dbReference type="RefSeq" id="WP_158028814.1">
    <property type="nucleotide sequence ID" value="NZ_BMHG01000001.1"/>
</dbReference>
<keyword evidence="21" id="KW-1185">Reference proteome</keyword>
<accession>A0A6H9WVN3</accession>
<keyword evidence="11" id="KW-1278">Translocase</keyword>
<comment type="catalytic activity">
    <reaction evidence="16">
        <text>a quinol + 2 Fe(III)-[cytochrome c](out) = a quinone + 2 Fe(II)-[cytochrome c](out) + 2 H(+)(out)</text>
        <dbReference type="Rhea" id="RHEA:11484"/>
        <dbReference type="Rhea" id="RHEA-COMP:10350"/>
        <dbReference type="Rhea" id="RHEA-COMP:14399"/>
        <dbReference type="ChEBI" id="CHEBI:15378"/>
        <dbReference type="ChEBI" id="CHEBI:24646"/>
        <dbReference type="ChEBI" id="CHEBI:29033"/>
        <dbReference type="ChEBI" id="CHEBI:29034"/>
        <dbReference type="ChEBI" id="CHEBI:132124"/>
        <dbReference type="EC" id="7.1.1.8"/>
    </reaction>
</comment>
<dbReference type="Pfam" id="PF13631">
    <property type="entry name" value="Cytochrom_B_N_2"/>
    <property type="match status" value="1"/>
</dbReference>
<evidence type="ECO:0000256" key="2">
    <source>
        <dbReference type="ARBA" id="ARBA00004651"/>
    </source>
</evidence>
<evidence type="ECO:0000313" key="20">
    <source>
        <dbReference type="EMBL" id="KAB1650230.1"/>
    </source>
</evidence>
<evidence type="ECO:0000256" key="4">
    <source>
        <dbReference type="ARBA" id="ARBA00016116"/>
    </source>
</evidence>
<dbReference type="GO" id="GO:0022904">
    <property type="term" value="P:respiratory electron transport chain"/>
    <property type="evidence" value="ECO:0007669"/>
    <property type="project" value="InterPro"/>
</dbReference>
<feature type="transmembrane region" description="Helical" evidence="18">
    <location>
        <begin position="146"/>
        <end position="166"/>
    </location>
</feature>
<feature type="transmembrane region" description="Helical" evidence="18">
    <location>
        <begin position="212"/>
        <end position="236"/>
    </location>
</feature>
<dbReference type="EC" id="7.1.1.8" evidence="3"/>
<protein>
    <recommendedName>
        <fullName evidence="4">Cytochrome bc1 complex cytochrome b subunit</fullName>
        <ecNumber evidence="3">7.1.1.8</ecNumber>
    </recommendedName>
    <alternativeName>
        <fullName evidence="17">Cytochrome bc1 reductase complex subunit QcrB</fullName>
    </alternativeName>
</protein>
<dbReference type="OrthoDB" id="9804503at2"/>
<evidence type="ECO:0000256" key="8">
    <source>
        <dbReference type="ARBA" id="ARBA00022660"/>
    </source>
</evidence>
<evidence type="ECO:0000256" key="6">
    <source>
        <dbReference type="ARBA" id="ARBA00022475"/>
    </source>
</evidence>
<feature type="transmembrane region" description="Helical" evidence="18">
    <location>
        <begin position="257"/>
        <end position="283"/>
    </location>
</feature>
<evidence type="ECO:0000256" key="10">
    <source>
        <dbReference type="ARBA" id="ARBA00022723"/>
    </source>
</evidence>
<organism evidence="20 21">
    <name type="scientific">Pseudoclavibacter endophyticus</name>
    <dbReference type="NCBI Taxonomy" id="1778590"/>
    <lineage>
        <taxon>Bacteria</taxon>
        <taxon>Bacillati</taxon>
        <taxon>Actinomycetota</taxon>
        <taxon>Actinomycetes</taxon>
        <taxon>Micrococcales</taxon>
        <taxon>Microbacteriaceae</taxon>
        <taxon>Pseudoclavibacter</taxon>
    </lineage>
</organism>
<feature type="transmembrane region" description="Helical" evidence="18">
    <location>
        <begin position="116"/>
        <end position="134"/>
    </location>
</feature>
<dbReference type="SUPFAM" id="SSF81342">
    <property type="entry name" value="Transmembrane di-heme cytochromes"/>
    <property type="match status" value="1"/>
</dbReference>
<keyword evidence="12" id="KW-0249">Electron transport</keyword>
<keyword evidence="7" id="KW-0349">Heme</keyword>
<dbReference type="EMBL" id="WBJY01000001">
    <property type="protein sequence ID" value="KAB1650230.1"/>
    <property type="molecule type" value="Genomic_DNA"/>
</dbReference>
<dbReference type="Gene3D" id="1.20.810.10">
    <property type="entry name" value="Cytochrome Bc1 Complex, Chain C"/>
    <property type="match status" value="1"/>
</dbReference>
<keyword evidence="15 18" id="KW-0472">Membrane</keyword>
<dbReference type="GO" id="GO:0016491">
    <property type="term" value="F:oxidoreductase activity"/>
    <property type="evidence" value="ECO:0007669"/>
    <property type="project" value="InterPro"/>
</dbReference>
<evidence type="ECO:0000256" key="3">
    <source>
        <dbReference type="ARBA" id="ARBA00012951"/>
    </source>
</evidence>
<dbReference type="FunFam" id="1.20.810.10:FF:000007">
    <property type="entry name" value="Ubiquinol-cytochrome C reductase B subunit"/>
    <property type="match status" value="1"/>
</dbReference>
<dbReference type="PANTHER" id="PTHR19271">
    <property type="entry name" value="CYTOCHROME B"/>
    <property type="match status" value="1"/>
</dbReference>
<evidence type="ECO:0000313" key="21">
    <source>
        <dbReference type="Proteomes" id="UP000431744"/>
    </source>
</evidence>
<keyword evidence="5" id="KW-0813">Transport</keyword>
<gene>
    <name evidence="20" type="ORF">F8O04_08560</name>
</gene>
<evidence type="ECO:0000256" key="12">
    <source>
        <dbReference type="ARBA" id="ARBA00022982"/>
    </source>
</evidence>
<keyword evidence="10" id="KW-0479">Metal-binding</keyword>
<reference evidence="20 21" key="1">
    <citation type="submission" date="2019-09" db="EMBL/GenBank/DDBJ databases">
        <title>Phylogeny of genus Pseudoclavibacter and closely related genus.</title>
        <authorList>
            <person name="Li Y."/>
        </authorList>
    </citation>
    <scope>NUCLEOTIDE SEQUENCE [LARGE SCALE GENOMIC DNA]</scope>
    <source>
        <strain evidence="20 21">EGI 60007</strain>
    </source>
</reference>
<evidence type="ECO:0000256" key="5">
    <source>
        <dbReference type="ARBA" id="ARBA00022448"/>
    </source>
</evidence>
<evidence type="ECO:0000256" key="15">
    <source>
        <dbReference type="ARBA" id="ARBA00023136"/>
    </source>
</evidence>
<dbReference type="PROSITE" id="PS51002">
    <property type="entry name" value="CYTB_NTER"/>
    <property type="match status" value="1"/>
</dbReference>
<feature type="transmembrane region" description="Helical" evidence="18">
    <location>
        <begin position="376"/>
        <end position="397"/>
    </location>
</feature>
<evidence type="ECO:0000256" key="9">
    <source>
        <dbReference type="ARBA" id="ARBA00022692"/>
    </source>
</evidence>
<dbReference type="InterPro" id="IPR027387">
    <property type="entry name" value="Cytb/b6-like_sf"/>
</dbReference>
<dbReference type="Proteomes" id="UP000431744">
    <property type="component" value="Unassembled WGS sequence"/>
</dbReference>
<keyword evidence="6" id="KW-1003">Cell membrane</keyword>